<reference evidence="2" key="1">
    <citation type="journal article" date="2012" name="Science">
        <title>The Paleozoic origin of enzymatic lignin decomposition reconstructed from 31 fungal genomes.</title>
        <authorList>
            <person name="Floudas D."/>
            <person name="Binder M."/>
            <person name="Riley R."/>
            <person name="Barry K."/>
            <person name="Blanchette R.A."/>
            <person name="Henrissat B."/>
            <person name="Martinez A.T."/>
            <person name="Otillar R."/>
            <person name="Spatafora J.W."/>
            <person name="Yadav J.S."/>
            <person name="Aerts A."/>
            <person name="Benoit I."/>
            <person name="Boyd A."/>
            <person name="Carlson A."/>
            <person name="Copeland A."/>
            <person name="Coutinho P.M."/>
            <person name="de Vries R.P."/>
            <person name="Ferreira P."/>
            <person name="Findley K."/>
            <person name="Foster B."/>
            <person name="Gaskell J."/>
            <person name="Glotzer D."/>
            <person name="Gorecki P."/>
            <person name="Heitman J."/>
            <person name="Hesse C."/>
            <person name="Hori C."/>
            <person name="Igarashi K."/>
            <person name="Jurgens J.A."/>
            <person name="Kallen N."/>
            <person name="Kersten P."/>
            <person name="Kohler A."/>
            <person name="Kuees U."/>
            <person name="Kumar T.K.A."/>
            <person name="Kuo A."/>
            <person name="LaButti K."/>
            <person name="Larrondo L.F."/>
            <person name="Lindquist E."/>
            <person name="Ling A."/>
            <person name="Lombard V."/>
            <person name="Lucas S."/>
            <person name="Lundell T."/>
            <person name="Martin R."/>
            <person name="McLaughlin D.J."/>
            <person name="Morgenstern I."/>
            <person name="Morin E."/>
            <person name="Murat C."/>
            <person name="Nagy L.G."/>
            <person name="Nolan M."/>
            <person name="Ohm R.A."/>
            <person name="Patyshakuliyeva A."/>
            <person name="Rokas A."/>
            <person name="Ruiz-Duenas F.J."/>
            <person name="Sabat G."/>
            <person name="Salamov A."/>
            <person name="Samejima M."/>
            <person name="Schmutz J."/>
            <person name="Slot J.C."/>
            <person name="St John F."/>
            <person name="Stenlid J."/>
            <person name="Sun H."/>
            <person name="Sun S."/>
            <person name="Syed K."/>
            <person name="Tsang A."/>
            <person name="Wiebenga A."/>
            <person name="Young D."/>
            <person name="Pisabarro A."/>
            <person name="Eastwood D.C."/>
            <person name="Martin F."/>
            <person name="Cullen D."/>
            <person name="Grigoriev I.V."/>
            <person name="Hibbett D.S."/>
        </authorList>
    </citation>
    <scope>NUCLEOTIDE SEQUENCE [LARGE SCALE GENOMIC DNA]</scope>
    <source>
        <strain evidence="2">TFB10046</strain>
    </source>
</reference>
<accession>J0D1C0</accession>
<dbReference type="KEGG" id="adl:AURDEDRAFT_171354"/>
<dbReference type="InParanoid" id="J0D1C0"/>
<sequence>MPDTRRPVEQAVRHTVLSHRVLDEGELSCADVVYHVGAVIWHPESKLFLLFITRKGPYKLPTQSVEGNLIPSLADPVAFVAQETGHHITPVRLRKFERLYTNATAKSNDDVKLVAVTSSESTEPFKVTVNTLCDTEGTHWGQSRQVVTMWFAGTIIDPDAPAVTPAKPTASTVRVGHLLPANYVLKYLSDRGYVGEQEYSVMEGFIKLWNLTYPDNRIRSRDLPSFALDNINTVLFQ</sequence>
<evidence type="ECO:0000313" key="1">
    <source>
        <dbReference type="EMBL" id="EJD39544.1"/>
    </source>
</evidence>
<name>J0D1C0_AURST</name>
<dbReference type="EMBL" id="JH687812">
    <property type="protein sequence ID" value="EJD39544.1"/>
    <property type="molecule type" value="Genomic_DNA"/>
</dbReference>
<protein>
    <recommendedName>
        <fullName evidence="3">Nudix hydrolase domain-containing protein</fullName>
    </recommendedName>
</protein>
<gene>
    <name evidence="1" type="ORF">AURDEDRAFT_171354</name>
</gene>
<organism evidence="1 2">
    <name type="scientific">Auricularia subglabra (strain TFB-10046 / SS5)</name>
    <name type="common">White-rot fungus</name>
    <name type="synonym">Auricularia delicata (strain TFB10046)</name>
    <dbReference type="NCBI Taxonomy" id="717982"/>
    <lineage>
        <taxon>Eukaryota</taxon>
        <taxon>Fungi</taxon>
        <taxon>Dikarya</taxon>
        <taxon>Basidiomycota</taxon>
        <taxon>Agaricomycotina</taxon>
        <taxon>Agaricomycetes</taxon>
        <taxon>Auriculariales</taxon>
        <taxon>Auriculariaceae</taxon>
        <taxon>Auricularia</taxon>
    </lineage>
</organism>
<proteinExistence type="predicted"/>
<dbReference type="Proteomes" id="UP000006514">
    <property type="component" value="Unassembled WGS sequence"/>
</dbReference>
<dbReference type="AlphaFoldDB" id="J0D1C0"/>
<evidence type="ECO:0008006" key="3">
    <source>
        <dbReference type="Google" id="ProtNLM"/>
    </source>
</evidence>
<keyword evidence="2" id="KW-1185">Reference proteome</keyword>
<evidence type="ECO:0000313" key="2">
    <source>
        <dbReference type="Proteomes" id="UP000006514"/>
    </source>
</evidence>